<feature type="compositionally biased region" description="Basic and acidic residues" evidence="1">
    <location>
        <begin position="296"/>
        <end position="336"/>
    </location>
</feature>
<evidence type="ECO:0000256" key="1">
    <source>
        <dbReference type="SAM" id="MobiDB-lite"/>
    </source>
</evidence>
<organism evidence="2 3">
    <name type="scientific">Bionectria ochroleuca</name>
    <name type="common">Gliocladium roseum</name>
    <dbReference type="NCBI Taxonomy" id="29856"/>
    <lineage>
        <taxon>Eukaryota</taxon>
        <taxon>Fungi</taxon>
        <taxon>Dikarya</taxon>
        <taxon>Ascomycota</taxon>
        <taxon>Pezizomycotina</taxon>
        <taxon>Sordariomycetes</taxon>
        <taxon>Hypocreomycetidae</taxon>
        <taxon>Hypocreales</taxon>
        <taxon>Bionectriaceae</taxon>
        <taxon>Clonostachys</taxon>
    </lineage>
</organism>
<feature type="compositionally biased region" description="Basic and acidic residues" evidence="1">
    <location>
        <begin position="343"/>
        <end position="375"/>
    </location>
</feature>
<feature type="region of interest" description="Disordered" evidence="1">
    <location>
        <begin position="1"/>
        <end position="55"/>
    </location>
</feature>
<evidence type="ECO:0000313" key="3">
    <source>
        <dbReference type="Proteomes" id="UP000766486"/>
    </source>
</evidence>
<evidence type="ECO:0008006" key="4">
    <source>
        <dbReference type="Google" id="ProtNLM"/>
    </source>
</evidence>
<feature type="compositionally biased region" description="Polar residues" evidence="1">
    <location>
        <begin position="15"/>
        <end position="32"/>
    </location>
</feature>
<keyword evidence="3" id="KW-1185">Reference proteome</keyword>
<reference evidence="2 3" key="1">
    <citation type="submission" date="2019-06" db="EMBL/GenBank/DDBJ databases">
        <authorList>
            <person name="Broberg M."/>
        </authorList>
    </citation>
    <scope>NUCLEOTIDE SEQUENCE [LARGE SCALE GENOMIC DNA]</scope>
</reference>
<proteinExistence type="predicted"/>
<accession>A0ABY6V320</accession>
<dbReference type="Proteomes" id="UP000766486">
    <property type="component" value="Unassembled WGS sequence"/>
</dbReference>
<dbReference type="InterPro" id="IPR053221">
    <property type="entry name" value="Burnettramic_acid_biosynth"/>
</dbReference>
<protein>
    <recommendedName>
        <fullName evidence="4">SMODS and SLOG-associating 2TM effector domain-containing protein</fullName>
    </recommendedName>
</protein>
<dbReference type="PANTHER" id="PTHR38887">
    <property type="entry name" value="CHROMOSOME 21, WHOLE GENOME SHOTGUN SEQUENCE"/>
    <property type="match status" value="1"/>
</dbReference>
<dbReference type="EMBL" id="CABFNS010000931">
    <property type="protein sequence ID" value="VUC36624.1"/>
    <property type="molecule type" value="Genomic_DNA"/>
</dbReference>
<sequence>MAYFHSDGDQKYEPSAQSSKTTGQESRYTTSEPRIYDPRESNTVPPPYQRFHHSGSSLPVSVTAEESAAVTSRNPTLPFQQANVPTYLSYPTSTPSISASISEPSRIIAIPATTAKLGSPFLRAYPPSLARLHISKDLFLGFIDQLNRASVASPPVQVVGLIGNVVGMVPLATAQIVGTAVNTAATLTTVVMSKGRAEMVLRQANHEIFNPRGLKVYIAKLDALARVAKIPILDVGGSIDTRSSILPPLQDMGGSPIGVQERRIAALGPWIAPLDIESMPPLEKPTNALSRMHAVVSERQRSREEEKLMKSRSKANADRSKDNAKAQDKYDKEMRKLLAKRKSHEDLSKQARKQDKIENEYQKKMKKADRDHQKDDEEEKILRKLLFLVIDDAGSSPGSHTI</sequence>
<gene>
    <name evidence="2" type="ORF">CLO192961_LOCUS449206</name>
</gene>
<feature type="region of interest" description="Disordered" evidence="1">
    <location>
        <begin position="292"/>
        <end position="377"/>
    </location>
</feature>
<dbReference type="PANTHER" id="PTHR38887:SF1">
    <property type="entry name" value="RAS MODIFICATION PROTEIN ERF4"/>
    <property type="match status" value="1"/>
</dbReference>
<evidence type="ECO:0000313" key="2">
    <source>
        <dbReference type="EMBL" id="VUC36624.1"/>
    </source>
</evidence>
<name>A0ABY6V320_BIOOC</name>
<comment type="caution">
    <text evidence="2">The sequence shown here is derived from an EMBL/GenBank/DDBJ whole genome shotgun (WGS) entry which is preliminary data.</text>
</comment>
<feature type="compositionally biased region" description="Basic and acidic residues" evidence="1">
    <location>
        <begin position="1"/>
        <end position="12"/>
    </location>
</feature>